<evidence type="ECO:0000256" key="9">
    <source>
        <dbReference type="ARBA" id="ARBA00022946"/>
    </source>
</evidence>
<evidence type="ECO:0000256" key="7">
    <source>
        <dbReference type="ARBA" id="ARBA00022605"/>
    </source>
</evidence>
<comment type="similarity">
    <text evidence="4 13">Belongs to the acetyltransferase family.</text>
</comment>
<keyword evidence="8 13" id="KW-0808">Transferase</keyword>
<evidence type="ECO:0000256" key="12">
    <source>
        <dbReference type="ARBA" id="ARBA00048372"/>
    </source>
</evidence>
<evidence type="ECO:0000313" key="15">
    <source>
        <dbReference type="EMBL" id="SCU98364.1"/>
    </source>
</evidence>
<dbReference type="GO" id="GO:0004042">
    <property type="term" value="F:L-glutamate N-acetyltransferase activity"/>
    <property type="evidence" value="ECO:0007669"/>
    <property type="project" value="EnsemblFungi"/>
</dbReference>
<dbReference type="EMBL" id="LT598461">
    <property type="protein sequence ID" value="SCU98364.1"/>
    <property type="molecule type" value="Genomic_DNA"/>
</dbReference>
<dbReference type="OrthoDB" id="5585968at2759"/>
<dbReference type="InterPro" id="IPR011190">
    <property type="entry name" value="GlcNAc_Synth_fun"/>
</dbReference>
<comment type="catalytic activity">
    <reaction evidence="12 13">
        <text>L-glutamate + acetyl-CoA = N-acetyl-L-glutamate + CoA + H(+)</text>
        <dbReference type="Rhea" id="RHEA:24292"/>
        <dbReference type="ChEBI" id="CHEBI:15378"/>
        <dbReference type="ChEBI" id="CHEBI:29985"/>
        <dbReference type="ChEBI" id="CHEBI:44337"/>
        <dbReference type="ChEBI" id="CHEBI:57287"/>
        <dbReference type="ChEBI" id="CHEBI:57288"/>
        <dbReference type="EC" id="2.3.1.1"/>
    </reaction>
</comment>
<dbReference type="PIRSF" id="PIRSF007892">
    <property type="entry name" value="NAGS_fungal"/>
    <property type="match status" value="1"/>
</dbReference>
<evidence type="ECO:0000256" key="13">
    <source>
        <dbReference type="PIRNR" id="PIRNR007892"/>
    </source>
</evidence>
<organism evidence="15 16">
    <name type="scientific">Lachancea dasiensis</name>
    <dbReference type="NCBI Taxonomy" id="1072105"/>
    <lineage>
        <taxon>Eukaryota</taxon>
        <taxon>Fungi</taxon>
        <taxon>Dikarya</taxon>
        <taxon>Ascomycota</taxon>
        <taxon>Saccharomycotina</taxon>
        <taxon>Saccharomycetes</taxon>
        <taxon>Saccharomycetales</taxon>
        <taxon>Saccharomycetaceae</taxon>
        <taxon>Lachancea</taxon>
    </lineage>
</organism>
<comment type="function">
    <text evidence="1 13">N-acetylglutamate synthase involved in arginine biosynthesis.</text>
</comment>
<evidence type="ECO:0000259" key="14">
    <source>
        <dbReference type="PROSITE" id="PS51731"/>
    </source>
</evidence>
<dbReference type="PANTHER" id="PTHR23342">
    <property type="entry name" value="N-ACETYLGLUTAMATE SYNTHASE"/>
    <property type="match status" value="1"/>
</dbReference>
<evidence type="ECO:0000256" key="1">
    <source>
        <dbReference type="ARBA" id="ARBA00002294"/>
    </source>
</evidence>
<dbReference type="EC" id="2.3.1.1" evidence="5 13"/>
<keyword evidence="10 13" id="KW-0496">Mitochondrion</keyword>
<evidence type="ECO:0000256" key="5">
    <source>
        <dbReference type="ARBA" id="ARBA00012697"/>
    </source>
</evidence>
<dbReference type="GO" id="GO:0106098">
    <property type="term" value="C:NAGS/NAGK complex"/>
    <property type="evidence" value="ECO:0007669"/>
    <property type="project" value="EnsemblFungi"/>
</dbReference>
<dbReference type="AlphaFoldDB" id="A0A1G4K3T5"/>
<feature type="domain" description="N-acetyltransferase" evidence="14">
    <location>
        <begin position="376"/>
        <end position="542"/>
    </location>
</feature>
<dbReference type="Proteomes" id="UP000190274">
    <property type="component" value="Chromosome H"/>
</dbReference>
<reference evidence="15 16" key="1">
    <citation type="submission" date="2016-03" db="EMBL/GenBank/DDBJ databases">
        <authorList>
            <person name="Devillers H."/>
        </authorList>
    </citation>
    <scope>NUCLEOTIDE SEQUENCE [LARGE SCALE GENOMIC DNA]</scope>
    <source>
        <strain evidence="15">CBS 10888</strain>
    </source>
</reference>
<evidence type="ECO:0000256" key="2">
    <source>
        <dbReference type="ARBA" id="ARBA00004173"/>
    </source>
</evidence>
<evidence type="ECO:0000256" key="8">
    <source>
        <dbReference type="ARBA" id="ARBA00022679"/>
    </source>
</evidence>
<name>A0A1G4K3T5_9SACH</name>
<evidence type="ECO:0000256" key="10">
    <source>
        <dbReference type="ARBA" id="ARBA00023128"/>
    </source>
</evidence>
<comment type="pathway">
    <text evidence="3 13">Amino-acid biosynthesis; L-arginine biosynthesis; N(2)-acetyl-L-ornithine from L-glutamate: step 1/4.</text>
</comment>
<keyword evidence="16" id="KW-1185">Reference proteome</keyword>
<accession>A0A1G4K3T5</accession>
<evidence type="ECO:0000256" key="6">
    <source>
        <dbReference type="ARBA" id="ARBA00018802"/>
    </source>
</evidence>
<evidence type="ECO:0000313" key="16">
    <source>
        <dbReference type="Proteomes" id="UP000190274"/>
    </source>
</evidence>
<gene>
    <name evidence="15" type="ORF">LADA_0H12530G</name>
</gene>
<evidence type="ECO:0000256" key="4">
    <source>
        <dbReference type="ARBA" id="ARBA00008694"/>
    </source>
</evidence>
<keyword evidence="11 13" id="KW-0012">Acyltransferase</keyword>
<evidence type="ECO:0000256" key="3">
    <source>
        <dbReference type="ARBA" id="ARBA00004925"/>
    </source>
</evidence>
<comment type="subcellular location">
    <subcellularLocation>
        <location evidence="2 13">Mitochondrion</location>
    </subcellularLocation>
</comment>
<dbReference type="PROSITE" id="PS51731">
    <property type="entry name" value="GNAT_NAGS"/>
    <property type="match status" value="1"/>
</dbReference>
<keyword evidence="7 13" id="KW-0028">Amino-acid biosynthesis</keyword>
<dbReference type="UniPathway" id="UPA00068">
    <property type="reaction ID" value="UER00106"/>
</dbReference>
<dbReference type="GO" id="GO:0006592">
    <property type="term" value="P:ornithine biosynthetic process"/>
    <property type="evidence" value="ECO:0007669"/>
    <property type="project" value="EnsemblFungi"/>
</dbReference>
<dbReference type="Pfam" id="PF04768">
    <property type="entry name" value="NAT"/>
    <property type="match status" value="1"/>
</dbReference>
<dbReference type="PANTHER" id="PTHR23342:SF4">
    <property type="entry name" value="AMINO-ACID ACETYLTRANSFERASE, MITOCHONDRIAL"/>
    <property type="match status" value="1"/>
</dbReference>
<keyword evidence="9" id="KW-0809">Transit peptide</keyword>
<dbReference type="GO" id="GO:0006526">
    <property type="term" value="P:L-arginine biosynthetic process"/>
    <property type="evidence" value="ECO:0007669"/>
    <property type="project" value="UniProtKB-UniPathway"/>
</dbReference>
<evidence type="ECO:0000256" key="11">
    <source>
        <dbReference type="ARBA" id="ARBA00023315"/>
    </source>
</evidence>
<dbReference type="STRING" id="1266660.A0A1G4K3T5"/>
<dbReference type="Gene3D" id="3.40.630.30">
    <property type="match status" value="1"/>
</dbReference>
<proteinExistence type="inferred from homology"/>
<protein>
    <recommendedName>
        <fullName evidence="6 13">Amino-acid acetyltransferase, mitochondrial</fullName>
        <ecNumber evidence="5 13">2.3.1.1</ecNumber>
    </recommendedName>
    <alternativeName>
        <fullName evidence="13">Glutamate N-acetyltransferase</fullName>
    </alternativeName>
    <alternativeName>
        <fullName evidence="13">N-acetylglutamate synthase</fullName>
    </alternativeName>
</protein>
<sequence>MLRWACLTARRYSQKSGYFQPNSINKELILSVLNSTATKREAQTYLKKYGESSIRNHCLLMVRELVTQTPEKLDRFAITVKRMQMLGVKPIFMLYPYQDVERQAEMLESCLNNNGVRSIILPDALTRLVDGNYRSLVEYGAFCGLVPIIRPRIFDQKTCISSTATDIPELMGNFTAQTDCRIDKVVLLSPSGGISSGERHDNAHVFINLSQEFDRLTRSLTEDVESTRLRLVQGIESPADTLAPVSSLDKLQKTMKRYQEHLEDLQIVNRVLTRLPSTSTGLITDLSAASNLTRNNPLLYNVLTDRSLISSSLPRFKKSPTTNLSWYETVDGTNCDGESKDAALSTTVVKKGVNIKIYDYQTLTEHNSIGFPGAKPQDENSDAIAKVDLTKLKLIIEKSFGRELDLEHYLDRINGRIASIIVIGDYGGIAILTYEGPEEETFPYLDKFAVLPHLKGSLGISDVIFNLMFQKYPHELVWRSRKDNLVNKWYFQRSVGVLDLAIDLGNGDLQPSMFKLFFHGDDDHQRFFSNKDRLKTYAKYVRDIRPSWKG</sequence>
<dbReference type="InterPro" id="IPR006855">
    <property type="entry name" value="Vertebrate-like_GNAT_dom"/>
</dbReference>